<evidence type="ECO:0000313" key="2">
    <source>
        <dbReference type="EMBL" id="CAF3338384.1"/>
    </source>
</evidence>
<dbReference type="Proteomes" id="UP000663833">
    <property type="component" value="Unassembled WGS sequence"/>
</dbReference>
<reference evidence="3" key="1">
    <citation type="submission" date="2021-02" db="EMBL/GenBank/DDBJ databases">
        <authorList>
            <person name="Nowell W R."/>
        </authorList>
    </citation>
    <scope>NUCLEOTIDE SEQUENCE</scope>
</reference>
<dbReference type="EMBL" id="CAJNYT010000219">
    <property type="protein sequence ID" value="CAF3338384.1"/>
    <property type="molecule type" value="Genomic_DNA"/>
</dbReference>
<sequence>NVSLFVDTTFNDIFHSSICPNDNVNEEAFIISSDTDMLMRNSYQEETNAHCFNAVPPESSIFEKDKITDNCEDPNSECTVDEDSFLLSIARFISSPMFLNDTDRLSDGLNSTNTDKPKLRRSRKFNSRSYYYKRKITNDIRRRLSTLSHRSQSGAGSRGSACREDA</sequence>
<evidence type="ECO:0000313" key="6">
    <source>
        <dbReference type="Proteomes" id="UP000663833"/>
    </source>
</evidence>
<gene>
    <name evidence="2" type="ORF">GRG538_LOCUS4389</name>
    <name evidence="4" type="ORF">HFQ381_LOCUS31156</name>
    <name evidence="3" type="ORF">LUA448_LOCUS23576</name>
    <name evidence="5" type="ORF">QYT958_LOCUS19332</name>
</gene>
<feature type="non-terminal residue" evidence="3">
    <location>
        <position position="1"/>
    </location>
</feature>
<dbReference type="EMBL" id="CAJOBR010003178">
    <property type="protein sequence ID" value="CAF4727028.1"/>
    <property type="molecule type" value="Genomic_DNA"/>
</dbReference>
<evidence type="ECO:0000313" key="4">
    <source>
        <dbReference type="EMBL" id="CAF4555915.1"/>
    </source>
</evidence>
<evidence type="ECO:0000256" key="1">
    <source>
        <dbReference type="SAM" id="MobiDB-lite"/>
    </source>
</evidence>
<dbReference type="Proteomes" id="UP000663872">
    <property type="component" value="Unassembled WGS sequence"/>
</dbReference>
<accession>A0A818FF64</accession>
<dbReference type="EMBL" id="CAJNYD010003063">
    <property type="protein sequence ID" value="CAF3474060.1"/>
    <property type="molecule type" value="Genomic_DNA"/>
</dbReference>
<comment type="caution">
    <text evidence="3">The sequence shown here is derived from an EMBL/GenBank/DDBJ whole genome shotgun (WGS) entry which is preliminary data.</text>
</comment>
<dbReference type="EMBL" id="CAJOBO010006068">
    <property type="protein sequence ID" value="CAF4555915.1"/>
    <property type="molecule type" value="Genomic_DNA"/>
</dbReference>
<proteinExistence type="predicted"/>
<evidence type="ECO:0000313" key="3">
    <source>
        <dbReference type="EMBL" id="CAF3474060.1"/>
    </source>
</evidence>
<evidence type="ECO:0000313" key="5">
    <source>
        <dbReference type="EMBL" id="CAF4727028.1"/>
    </source>
</evidence>
<dbReference type="AlphaFoldDB" id="A0A818FF64"/>
<feature type="region of interest" description="Disordered" evidence="1">
    <location>
        <begin position="147"/>
        <end position="166"/>
    </location>
</feature>
<protein>
    <submittedName>
        <fullName evidence="3">Uncharacterized protein</fullName>
    </submittedName>
</protein>
<name>A0A818FF64_9BILA</name>
<organism evidence="3 6">
    <name type="scientific">Rotaria socialis</name>
    <dbReference type="NCBI Taxonomy" id="392032"/>
    <lineage>
        <taxon>Eukaryota</taxon>
        <taxon>Metazoa</taxon>
        <taxon>Spiralia</taxon>
        <taxon>Gnathifera</taxon>
        <taxon>Rotifera</taxon>
        <taxon>Eurotatoria</taxon>
        <taxon>Bdelloidea</taxon>
        <taxon>Philodinida</taxon>
        <taxon>Philodinidae</taxon>
        <taxon>Rotaria</taxon>
    </lineage>
</organism>
<dbReference type="Proteomes" id="UP000663848">
    <property type="component" value="Unassembled WGS sequence"/>
</dbReference>
<feature type="compositionally biased region" description="Low complexity" evidence="1">
    <location>
        <begin position="148"/>
        <end position="160"/>
    </location>
</feature>
<dbReference type="Proteomes" id="UP000663851">
    <property type="component" value="Unassembled WGS sequence"/>
</dbReference>